<organism evidence="8 10">
    <name type="scientific">Dekkera bruxellensis</name>
    <name type="common">Brettanomyces custersii</name>
    <dbReference type="NCBI Taxonomy" id="5007"/>
    <lineage>
        <taxon>Eukaryota</taxon>
        <taxon>Fungi</taxon>
        <taxon>Dikarya</taxon>
        <taxon>Ascomycota</taxon>
        <taxon>Saccharomycotina</taxon>
        <taxon>Pichiomycetes</taxon>
        <taxon>Pichiales</taxon>
        <taxon>Pichiaceae</taxon>
        <taxon>Brettanomyces</taxon>
    </lineage>
</organism>
<dbReference type="FunFam" id="3.30.230.10:FF:000001">
    <property type="entry name" value="30S ribosomal protein S9"/>
    <property type="match status" value="1"/>
</dbReference>
<dbReference type="EMBL" id="CP063134">
    <property type="protein sequence ID" value="QOU19367.1"/>
    <property type="molecule type" value="Genomic_DNA"/>
</dbReference>
<dbReference type="AlphaFoldDB" id="A0A8H6B9F3"/>
<dbReference type="InterPro" id="IPR023035">
    <property type="entry name" value="Ribosomal_uS9_bac/plastid"/>
</dbReference>
<name>A0A8H6B9F3_DEKBR</name>
<comment type="similarity">
    <text evidence="1 6">Belongs to the universal ribosomal protein uS9 family.</text>
</comment>
<dbReference type="Proteomes" id="UP000568158">
    <property type="component" value="Unassembled WGS sequence"/>
</dbReference>
<reference evidence="9" key="3">
    <citation type="journal article" name="BMC Genomics">
        <title>New genome assemblies reveal patterns of domestication and adaptation across Brettanomyces (Dekkera) species.</title>
        <authorList>
            <person name="Roach M.J."/>
            <person name="Borneman A.R."/>
        </authorList>
    </citation>
    <scope>NUCLEOTIDE SEQUENCE</scope>
    <source>
        <strain evidence="9">UCD 2041</strain>
    </source>
</reference>
<evidence type="ECO:0000313" key="8">
    <source>
        <dbReference type="EMBL" id="KAF6007595.1"/>
    </source>
</evidence>
<sequence length="302" mass="34688">MYLLGLKRVGVGSRSSFVRQMEVVRHVYNRAARRPDRISAYEQFSEYYKVSNGDRHVPELERMRLVPTVPTFYSRNPAHEENISKLTDILNKYMTLPFDKKNTDNSWMTFEDYQDIGGGNKLKVTQYQKLITVLRRLDSIEPELRNDEVNNALNTYRKAKDESSGKEKTKQLDDKGRGVAVGRRKASSAKVYVVEGEGSILINGKPLEEVFPIYEDRLRILLPLQVVDAVVKYNVFALARGGGKTGQIDSIKLALSKALCIHNPLYKKRLFAAGCLTRDHRVVERKKPGRRKARKMPTWVKR</sequence>
<feature type="region of interest" description="Disordered" evidence="7">
    <location>
        <begin position="151"/>
        <end position="179"/>
    </location>
</feature>
<dbReference type="PANTHER" id="PTHR21569:SF1">
    <property type="entry name" value="SMALL RIBOSOMAL SUBUNIT PROTEIN US9M"/>
    <property type="match status" value="1"/>
</dbReference>
<dbReference type="SUPFAM" id="SSF54211">
    <property type="entry name" value="Ribosomal protein S5 domain 2-like"/>
    <property type="match status" value="1"/>
</dbReference>
<dbReference type="GO" id="GO:0006412">
    <property type="term" value="P:translation"/>
    <property type="evidence" value="ECO:0007669"/>
    <property type="project" value="InterPro"/>
</dbReference>
<dbReference type="InterPro" id="IPR020574">
    <property type="entry name" value="Ribosomal_uS9_CS"/>
</dbReference>
<evidence type="ECO:0000256" key="2">
    <source>
        <dbReference type="ARBA" id="ARBA00022980"/>
    </source>
</evidence>
<evidence type="ECO:0000256" key="1">
    <source>
        <dbReference type="ARBA" id="ARBA00005251"/>
    </source>
</evidence>
<dbReference type="GO" id="GO:0005763">
    <property type="term" value="C:mitochondrial small ribosomal subunit"/>
    <property type="evidence" value="ECO:0007669"/>
    <property type="project" value="TreeGrafter"/>
</dbReference>
<dbReference type="GeneID" id="64575437"/>
<dbReference type="NCBIfam" id="NF001099">
    <property type="entry name" value="PRK00132.1"/>
    <property type="match status" value="1"/>
</dbReference>
<dbReference type="PROSITE" id="PS00360">
    <property type="entry name" value="RIBOSOMAL_S9"/>
    <property type="match status" value="1"/>
</dbReference>
<evidence type="ECO:0000256" key="7">
    <source>
        <dbReference type="SAM" id="MobiDB-lite"/>
    </source>
</evidence>
<dbReference type="PANTHER" id="PTHR21569">
    <property type="entry name" value="RIBOSOMAL PROTEIN S9"/>
    <property type="match status" value="1"/>
</dbReference>
<evidence type="ECO:0000256" key="6">
    <source>
        <dbReference type="RuleBase" id="RU003815"/>
    </source>
</evidence>
<gene>
    <name evidence="9" type="ORF">BRETT_003514</name>
    <name evidence="8" type="ORF">HII12_004485</name>
</gene>
<proteinExistence type="inferred from homology"/>
<reference evidence="9" key="2">
    <citation type="submission" date="2020-10" db="EMBL/GenBank/DDBJ databases">
        <authorList>
            <person name="Palmer J.M."/>
        </authorList>
    </citation>
    <scope>NUCLEOTIDE SEQUENCE</scope>
    <source>
        <strain evidence="9">UCD 2041</strain>
    </source>
</reference>
<evidence type="ECO:0000313" key="10">
    <source>
        <dbReference type="Proteomes" id="UP000568158"/>
    </source>
</evidence>
<evidence type="ECO:0000256" key="3">
    <source>
        <dbReference type="ARBA" id="ARBA00023274"/>
    </source>
</evidence>
<evidence type="ECO:0000256" key="4">
    <source>
        <dbReference type="ARBA" id="ARBA00039318"/>
    </source>
</evidence>
<protein>
    <recommendedName>
        <fullName evidence="4">Small ribosomal subunit protein uS9m</fullName>
    </recommendedName>
    <alternativeName>
        <fullName evidence="5">37S ribosomal protein S9, mitochondrial</fullName>
    </alternativeName>
</protein>
<accession>A0A8H6B9F3</accession>
<dbReference type="Proteomes" id="UP000663131">
    <property type="component" value="Chromosome 6"/>
</dbReference>
<dbReference type="KEGG" id="bbrx:BRETT_003514"/>
<dbReference type="EMBL" id="JABCYN010000041">
    <property type="protein sequence ID" value="KAF6007595.1"/>
    <property type="molecule type" value="Genomic_DNA"/>
</dbReference>
<reference evidence="8 10" key="1">
    <citation type="journal article" date="2020" name="Appl. Microbiol. Biotechnol.">
        <title>Targeted gene deletion in Brettanomyces bruxellensis with an expression-free CRISPR-Cas9 system.</title>
        <authorList>
            <person name="Varela C."/>
            <person name="Bartel C."/>
            <person name="Onetto C."/>
            <person name="Borneman A."/>
        </authorList>
    </citation>
    <scope>NUCLEOTIDE SEQUENCE [LARGE SCALE GENOMIC DNA]</scope>
    <source>
        <strain evidence="8 10">AWRI1613</strain>
    </source>
</reference>
<dbReference type="InterPro" id="IPR020568">
    <property type="entry name" value="Ribosomal_Su5_D2-typ_SF"/>
</dbReference>
<dbReference type="OrthoDB" id="10254627at2759"/>
<dbReference type="InterPro" id="IPR000754">
    <property type="entry name" value="Ribosomal_uS9"/>
</dbReference>
<keyword evidence="3 6" id="KW-0687">Ribonucleoprotein</keyword>
<dbReference type="RefSeq" id="XP_041135860.1">
    <property type="nucleotide sequence ID" value="XM_041282021.1"/>
</dbReference>
<evidence type="ECO:0000256" key="5">
    <source>
        <dbReference type="ARBA" id="ARBA00042623"/>
    </source>
</evidence>
<dbReference type="GO" id="GO:0003735">
    <property type="term" value="F:structural constituent of ribosome"/>
    <property type="evidence" value="ECO:0007669"/>
    <property type="project" value="InterPro"/>
</dbReference>
<evidence type="ECO:0000313" key="9">
    <source>
        <dbReference type="EMBL" id="QOU19367.1"/>
    </source>
</evidence>
<dbReference type="InterPro" id="IPR014721">
    <property type="entry name" value="Ribsml_uS5_D2-typ_fold_subgr"/>
</dbReference>
<keyword evidence="2 6" id="KW-0689">Ribosomal protein</keyword>
<dbReference type="GO" id="GO:0003723">
    <property type="term" value="F:RNA binding"/>
    <property type="evidence" value="ECO:0007669"/>
    <property type="project" value="TreeGrafter"/>
</dbReference>
<dbReference type="Pfam" id="PF00380">
    <property type="entry name" value="Ribosomal_S9"/>
    <property type="match status" value="1"/>
</dbReference>
<dbReference type="Gene3D" id="3.30.230.10">
    <property type="match status" value="1"/>
</dbReference>
<feature type="compositionally biased region" description="Basic and acidic residues" evidence="7">
    <location>
        <begin position="158"/>
        <end position="177"/>
    </location>
</feature>